<dbReference type="Pfam" id="PF01323">
    <property type="entry name" value="DSBA"/>
    <property type="match status" value="1"/>
</dbReference>
<evidence type="ECO:0000259" key="1">
    <source>
        <dbReference type="Pfam" id="PF01323"/>
    </source>
</evidence>
<dbReference type="Gene3D" id="3.40.30.10">
    <property type="entry name" value="Glutaredoxin"/>
    <property type="match status" value="1"/>
</dbReference>
<dbReference type="InterPro" id="IPR036249">
    <property type="entry name" value="Thioredoxin-like_sf"/>
</dbReference>
<reference evidence="2 3" key="1">
    <citation type="submission" date="2018-03" db="EMBL/GenBank/DDBJ databases">
        <title>Genomic Encyclopedia of Archaeal and Bacterial Type Strains, Phase II (KMG-II): from individual species to whole genera.</title>
        <authorList>
            <person name="Goeker M."/>
        </authorList>
    </citation>
    <scope>NUCLEOTIDE SEQUENCE [LARGE SCALE GENOMIC DNA]</scope>
    <source>
        <strain evidence="2 3">DSM 24859</strain>
    </source>
</reference>
<protein>
    <submittedName>
        <fullName evidence="2">Putative DsbA family dithiol-disulfide isomerase</fullName>
    </submittedName>
</protein>
<dbReference type="EMBL" id="PYAW01000007">
    <property type="protein sequence ID" value="PSL43806.1"/>
    <property type="molecule type" value="Genomic_DNA"/>
</dbReference>
<name>A0A2P8HC48_CHINA</name>
<proteinExistence type="predicted"/>
<dbReference type="GO" id="GO:0016853">
    <property type="term" value="F:isomerase activity"/>
    <property type="evidence" value="ECO:0007669"/>
    <property type="project" value="UniProtKB-KW"/>
</dbReference>
<dbReference type="RefSeq" id="WP_106530782.1">
    <property type="nucleotide sequence ID" value="NZ_PYAW01000007.1"/>
</dbReference>
<dbReference type="CDD" id="cd03024">
    <property type="entry name" value="DsbA_FrnE"/>
    <property type="match status" value="1"/>
</dbReference>
<feature type="domain" description="DSBA-like thioredoxin" evidence="1">
    <location>
        <begin position="3"/>
        <end position="204"/>
    </location>
</feature>
<keyword evidence="3" id="KW-1185">Reference proteome</keyword>
<dbReference type="PANTHER" id="PTHR13887:SF41">
    <property type="entry name" value="THIOREDOXIN SUPERFAMILY PROTEIN"/>
    <property type="match status" value="1"/>
</dbReference>
<accession>A0A2P8HC48</accession>
<comment type="caution">
    <text evidence="2">The sequence shown here is derived from an EMBL/GenBank/DDBJ whole genome shotgun (WGS) entry which is preliminary data.</text>
</comment>
<dbReference type="Proteomes" id="UP000240971">
    <property type="component" value="Unassembled WGS sequence"/>
</dbReference>
<evidence type="ECO:0000313" key="2">
    <source>
        <dbReference type="EMBL" id="PSL43806.1"/>
    </source>
</evidence>
<dbReference type="InterPro" id="IPR001853">
    <property type="entry name" value="DSBA-like_thioredoxin_dom"/>
</dbReference>
<keyword evidence="2" id="KW-0413">Isomerase</keyword>
<gene>
    <name evidence="2" type="ORF">CLV51_107117</name>
</gene>
<dbReference type="OrthoDB" id="9799122at2"/>
<dbReference type="SUPFAM" id="SSF52833">
    <property type="entry name" value="Thioredoxin-like"/>
    <property type="match status" value="1"/>
</dbReference>
<dbReference type="PANTHER" id="PTHR13887">
    <property type="entry name" value="GLUTATHIONE S-TRANSFERASE KAPPA"/>
    <property type="match status" value="1"/>
</dbReference>
<organism evidence="2 3">
    <name type="scientific">Chitinophaga niastensis</name>
    <dbReference type="NCBI Taxonomy" id="536980"/>
    <lineage>
        <taxon>Bacteria</taxon>
        <taxon>Pseudomonadati</taxon>
        <taxon>Bacteroidota</taxon>
        <taxon>Chitinophagia</taxon>
        <taxon>Chitinophagales</taxon>
        <taxon>Chitinophagaceae</taxon>
        <taxon>Chitinophaga</taxon>
    </lineage>
</organism>
<dbReference type="GO" id="GO:0016491">
    <property type="term" value="F:oxidoreductase activity"/>
    <property type="evidence" value="ECO:0007669"/>
    <property type="project" value="InterPro"/>
</dbReference>
<sequence length="235" mass="26263">MKVEIWSDIMCPFCYIGKRKFEAALEQFPGKDKIEVEWKSFQLNPALKSQPDKDVYDYVAEMKGQSRDWSLSVHAQLTNTAKEVGLTYNFDKAVIANSFDAHRLIQLAKKHQLGDAAEERLFTAYFTEGKDMSNQQTLLELGAEIGLDKTEVAAVLQSNDYAAAVNEDVNEAQQLGIRGVPFFVLDRKLGVSGAQPVEAFSKALEQAFTEWKKTQPVIELETLSGQVCTPDGECN</sequence>
<evidence type="ECO:0000313" key="3">
    <source>
        <dbReference type="Proteomes" id="UP000240971"/>
    </source>
</evidence>
<dbReference type="AlphaFoldDB" id="A0A2P8HC48"/>